<dbReference type="EMBL" id="PFBL01000001">
    <property type="protein sequence ID" value="PIR83505.1"/>
    <property type="molecule type" value="Genomic_DNA"/>
</dbReference>
<reference evidence="2" key="1">
    <citation type="submission" date="2017-09" db="EMBL/GenBank/DDBJ databases">
        <title>Depth-based differentiation of microbial function through sediment-hosted aquifers and enrichment of novel symbionts in the deep terrestrial subsurface.</title>
        <authorList>
            <person name="Probst A.J."/>
            <person name="Ladd B."/>
            <person name="Jarett J.K."/>
            <person name="Geller-Mcgrath D.E."/>
            <person name="Sieber C.M.K."/>
            <person name="Emerson J.B."/>
            <person name="Anantharaman K."/>
            <person name="Thomas B.C."/>
            <person name="Malmstrom R."/>
            <person name="Stieglmeier M."/>
            <person name="Klingl A."/>
            <person name="Woyke T."/>
            <person name="Ryan C.M."/>
            <person name="Banfield J.F."/>
        </authorList>
    </citation>
    <scope>NUCLEOTIDE SEQUENCE [LARGE SCALE GENOMIC DNA]</scope>
</reference>
<gene>
    <name evidence="1" type="ORF">COU19_00175</name>
</gene>
<evidence type="ECO:0000313" key="1">
    <source>
        <dbReference type="EMBL" id="PIR83505.1"/>
    </source>
</evidence>
<organism evidence="1 2">
    <name type="scientific">Candidatus Kaiserbacteria bacterium CG10_big_fil_rev_8_21_14_0_10_56_12</name>
    <dbReference type="NCBI Taxonomy" id="1974611"/>
    <lineage>
        <taxon>Bacteria</taxon>
        <taxon>Candidatus Kaiseribacteriota</taxon>
    </lineage>
</organism>
<dbReference type="AlphaFoldDB" id="A0A2H0UCK7"/>
<dbReference type="Proteomes" id="UP000230179">
    <property type="component" value="Unassembled WGS sequence"/>
</dbReference>
<sequence length="190" mass="21305">MASYPTANLNAALGLRIQRGGQLKRSQVSRYPQGAAEHVVTHARWQRSRGRNPSEPFLWEKNPRKALALAERMAYFSPLGEYLGGDVPDNYICSECGATDCKLWREYQTMRAELRCAPCAARSEGRDISDIDEAGMRLSEHGGRTDQIGWYIPAVPTEKVGSCWGYTAVPGPGCLWWEHLPTLPRQRRAV</sequence>
<proteinExistence type="predicted"/>
<accession>A0A2H0UCK7</accession>
<evidence type="ECO:0000313" key="2">
    <source>
        <dbReference type="Proteomes" id="UP000230179"/>
    </source>
</evidence>
<protein>
    <submittedName>
        <fullName evidence="1">Uncharacterized protein</fullName>
    </submittedName>
</protein>
<comment type="caution">
    <text evidence="1">The sequence shown here is derived from an EMBL/GenBank/DDBJ whole genome shotgun (WGS) entry which is preliminary data.</text>
</comment>
<name>A0A2H0UCK7_9BACT</name>